<name>A0A413Q4L0_9FIRM</name>
<dbReference type="RefSeq" id="WP_118084644.1">
    <property type="nucleotide sequence ID" value="NZ_QSJS01000049.1"/>
</dbReference>
<evidence type="ECO:0000313" key="1">
    <source>
        <dbReference type="EMBL" id="RGW39324.1"/>
    </source>
</evidence>
<dbReference type="AlphaFoldDB" id="A0A413Q4L0"/>
<evidence type="ECO:0000313" key="3">
    <source>
        <dbReference type="EMBL" id="RHD89095.1"/>
    </source>
</evidence>
<gene>
    <name evidence="3" type="ORF">DW775_15910</name>
    <name evidence="2" type="ORF">DW967_12950</name>
    <name evidence="1" type="ORF">DWV78_09775</name>
</gene>
<dbReference type="EMBL" id="QSAE01000029">
    <property type="protein sequence ID" value="RGW39324.1"/>
    <property type="molecule type" value="Genomic_DNA"/>
</dbReference>
<dbReference type="Proteomes" id="UP000283721">
    <property type="component" value="Unassembled WGS sequence"/>
</dbReference>
<sequence>MEFSCPFGTAEKLLREKEYPSEPDKEIEVDGKVMVLSGLRVFLPEFSVTVHEGIFCDRVDGKLQPDYFVTAIVDRNTGTLLYDEECDFAECVFHWQEEKFTLALIEAQKCIVEGIEVREHENTMQTARGRGNH</sequence>
<evidence type="ECO:0000313" key="5">
    <source>
        <dbReference type="Proteomes" id="UP000284835"/>
    </source>
</evidence>
<evidence type="ECO:0000313" key="4">
    <source>
        <dbReference type="Proteomes" id="UP000283721"/>
    </source>
</evidence>
<proteinExistence type="predicted"/>
<dbReference type="EMBL" id="QSJS01000049">
    <property type="protein sequence ID" value="RHD89095.1"/>
    <property type="molecule type" value="Genomic_DNA"/>
</dbReference>
<accession>A0A413Q4L0</accession>
<organism evidence="2 4">
    <name type="scientific">Agathobacter rectalis</name>
    <dbReference type="NCBI Taxonomy" id="39491"/>
    <lineage>
        <taxon>Bacteria</taxon>
        <taxon>Bacillati</taxon>
        <taxon>Bacillota</taxon>
        <taxon>Clostridia</taxon>
        <taxon>Lachnospirales</taxon>
        <taxon>Lachnospiraceae</taxon>
        <taxon>Agathobacter</taxon>
    </lineage>
</organism>
<dbReference type="Proteomes" id="UP000284835">
    <property type="component" value="Unassembled WGS sequence"/>
</dbReference>
<dbReference type="EMBL" id="QSES01000027">
    <property type="protein sequence ID" value="RGZ89758.1"/>
    <property type="molecule type" value="Genomic_DNA"/>
</dbReference>
<reference evidence="4 5" key="1">
    <citation type="submission" date="2018-08" db="EMBL/GenBank/DDBJ databases">
        <title>A genome reference for cultivated species of the human gut microbiota.</title>
        <authorList>
            <person name="Zou Y."/>
            <person name="Xue W."/>
            <person name="Luo G."/>
        </authorList>
    </citation>
    <scope>NUCLEOTIDE SEQUENCE [LARGE SCALE GENOMIC DNA]</scope>
    <source>
        <strain evidence="1 6">AF12-8</strain>
        <strain evidence="3 5">AM30-13AC</strain>
        <strain evidence="2 4">AM47-6BH</strain>
    </source>
</reference>
<comment type="caution">
    <text evidence="2">The sequence shown here is derived from an EMBL/GenBank/DDBJ whole genome shotgun (WGS) entry which is preliminary data.</text>
</comment>
<protein>
    <submittedName>
        <fullName evidence="2">Uncharacterized protein</fullName>
    </submittedName>
</protein>
<dbReference type="Proteomes" id="UP000286581">
    <property type="component" value="Unassembled WGS sequence"/>
</dbReference>
<evidence type="ECO:0000313" key="6">
    <source>
        <dbReference type="Proteomes" id="UP000286581"/>
    </source>
</evidence>
<evidence type="ECO:0000313" key="2">
    <source>
        <dbReference type="EMBL" id="RGZ89758.1"/>
    </source>
</evidence>